<organism evidence="2">
    <name type="scientific">Amphimedon queenslandica</name>
    <name type="common">Sponge</name>
    <dbReference type="NCBI Taxonomy" id="400682"/>
    <lineage>
        <taxon>Eukaryota</taxon>
        <taxon>Metazoa</taxon>
        <taxon>Porifera</taxon>
        <taxon>Demospongiae</taxon>
        <taxon>Heteroscleromorpha</taxon>
        <taxon>Haplosclerida</taxon>
        <taxon>Niphatidae</taxon>
        <taxon>Amphimedon</taxon>
    </lineage>
</organism>
<dbReference type="EnsemblMetazoa" id="Aqu2.1.09868_001">
    <property type="protein sequence ID" value="Aqu2.1.09868_001"/>
    <property type="gene ID" value="Aqu2.1.09868"/>
</dbReference>
<proteinExistence type="predicted"/>
<dbReference type="SUPFAM" id="SSF48065">
    <property type="entry name" value="DBL homology domain (DH-domain)"/>
    <property type="match status" value="1"/>
</dbReference>
<keyword evidence="1" id="KW-0472">Membrane</keyword>
<dbReference type="InParanoid" id="A0A1X7T5V7"/>
<feature type="transmembrane region" description="Helical" evidence="1">
    <location>
        <begin position="20"/>
        <end position="41"/>
    </location>
</feature>
<dbReference type="STRING" id="400682.A0A1X7T5V7"/>
<keyword evidence="1" id="KW-1133">Transmembrane helix</keyword>
<name>A0A1X7T5V7_AMPQE</name>
<keyword evidence="1" id="KW-0812">Transmembrane</keyword>
<accession>A0A1X7T5V7</accession>
<sequence>MWLGHLPTIPSVLDVLVSLMGPPSFSCIMFLIIVHYTYTIFLNKQATKNQSSVFALLLNFHNESMKLVGLDGDSSQYTTEFLFDSDISTMEGLRNGHVFQPVFLNDNMLFPPHEVERIFDPVFDMYELSVQILASVEEIVEIASEMEEGARYPQIGFCFEDIAEEGYWVIWKKSWTQKKLIELHVQSKVEGWRDQTFIPNYQILSKVYKPCCYGND</sequence>
<evidence type="ECO:0000313" key="2">
    <source>
        <dbReference type="EnsemblMetazoa" id="Aqu2.1.09868_001"/>
    </source>
</evidence>
<reference evidence="2" key="1">
    <citation type="submission" date="2017-05" db="UniProtKB">
        <authorList>
            <consortium name="EnsemblMetazoa"/>
        </authorList>
    </citation>
    <scope>IDENTIFICATION</scope>
</reference>
<evidence type="ECO:0000256" key="1">
    <source>
        <dbReference type="SAM" id="Phobius"/>
    </source>
</evidence>
<dbReference type="OrthoDB" id="546434at2759"/>
<dbReference type="InterPro" id="IPR035899">
    <property type="entry name" value="DBL_dom_sf"/>
</dbReference>
<protein>
    <submittedName>
        <fullName evidence="2">Uncharacterized protein</fullName>
    </submittedName>
</protein>
<dbReference type="AlphaFoldDB" id="A0A1X7T5V7"/>